<keyword evidence="3" id="KW-0813">Transport</keyword>
<dbReference type="Pfam" id="PF03987">
    <property type="entry name" value="Autophagy_act_C"/>
    <property type="match status" value="1"/>
</dbReference>
<proteinExistence type="inferred from homology"/>
<sequence length="282" mass="30889">MASLLSRAKELREQAWPTLKTSAFLERGVLTPEEFVAAGDELVFKCPTWTWSGGDAAKRKAYLPAEKQFLVTNNVPCAQRAAAIEGATLRELTIASELAGGADDDAWVETELTTAGGEPLAGAAAANDDDDGGDIDDLCAGMEESGIAGADDAATAQSDNILRTRTYDLSITYDKYWQTPRMWLFGYDEASAPLTQPQIFEDILSDYAKRTVTFERHPHLDHPHASIHPCKHPNAMKKIIDNVSKHASGPPRVDQAMFIFLKFISNMIPTINYDFTHDVQAA</sequence>
<evidence type="ECO:0000256" key="6">
    <source>
        <dbReference type="ARBA" id="ARBA00022927"/>
    </source>
</evidence>
<accession>A0ABR1FPB4</accession>
<dbReference type="InterPro" id="IPR007135">
    <property type="entry name" value="Atg3/Atg10"/>
</dbReference>
<reference evidence="8 9" key="1">
    <citation type="submission" date="2024-03" db="EMBL/GenBank/DDBJ databases">
        <title>Aureococcus anophagefferens CCMP1851 and Kratosvirus quantuckense: Draft genome of a second virus-susceptible host strain in the model system.</title>
        <authorList>
            <person name="Chase E."/>
            <person name="Truchon A.R."/>
            <person name="Schepens W."/>
            <person name="Wilhelm S.W."/>
        </authorList>
    </citation>
    <scope>NUCLEOTIDE SEQUENCE [LARGE SCALE GENOMIC DNA]</scope>
    <source>
        <strain evidence="8 9">CCMP1851</strain>
    </source>
</reference>
<evidence type="ECO:0000256" key="7">
    <source>
        <dbReference type="ARBA" id="ARBA00023006"/>
    </source>
</evidence>
<keyword evidence="7" id="KW-0072">Autophagy</keyword>
<organism evidence="8 9">
    <name type="scientific">Aureococcus anophagefferens</name>
    <name type="common">Harmful bloom alga</name>
    <dbReference type="NCBI Taxonomy" id="44056"/>
    <lineage>
        <taxon>Eukaryota</taxon>
        <taxon>Sar</taxon>
        <taxon>Stramenopiles</taxon>
        <taxon>Ochrophyta</taxon>
        <taxon>Pelagophyceae</taxon>
        <taxon>Pelagomonadales</taxon>
        <taxon>Pelagomonadaceae</taxon>
        <taxon>Aureococcus</taxon>
    </lineage>
</organism>
<keyword evidence="6" id="KW-0653">Protein transport</keyword>
<keyword evidence="9" id="KW-1185">Reference proteome</keyword>
<keyword evidence="4" id="KW-0963">Cytoplasm</keyword>
<name>A0ABR1FPB4_AURAN</name>
<dbReference type="Gene3D" id="3.30.1460.50">
    <property type="match status" value="1"/>
</dbReference>
<dbReference type="PANTHER" id="PTHR12866">
    <property type="entry name" value="UBIQUITIN-LIKE-CONJUGATING ENZYME ATG3"/>
    <property type="match status" value="1"/>
</dbReference>
<keyword evidence="5" id="KW-0833">Ubl conjugation pathway</keyword>
<evidence type="ECO:0000256" key="2">
    <source>
        <dbReference type="ARBA" id="ARBA00007683"/>
    </source>
</evidence>
<dbReference type="GO" id="GO:0016874">
    <property type="term" value="F:ligase activity"/>
    <property type="evidence" value="ECO:0007669"/>
    <property type="project" value="UniProtKB-KW"/>
</dbReference>
<evidence type="ECO:0000313" key="8">
    <source>
        <dbReference type="EMBL" id="KAK7234861.1"/>
    </source>
</evidence>
<comment type="subcellular location">
    <subcellularLocation>
        <location evidence="1">Cytoplasm</location>
    </subcellularLocation>
</comment>
<keyword evidence="8" id="KW-0436">Ligase</keyword>
<comment type="similarity">
    <text evidence="2">Belongs to the ATG3 family.</text>
</comment>
<dbReference type="EMBL" id="JBBJCI010000307">
    <property type="protein sequence ID" value="KAK7234861.1"/>
    <property type="molecule type" value="Genomic_DNA"/>
</dbReference>
<comment type="caution">
    <text evidence="8">The sequence shown here is derived from an EMBL/GenBank/DDBJ whole genome shotgun (WGS) entry which is preliminary data.</text>
</comment>
<evidence type="ECO:0000256" key="3">
    <source>
        <dbReference type="ARBA" id="ARBA00022448"/>
    </source>
</evidence>
<evidence type="ECO:0000256" key="1">
    <source>
        <dbReference type="ARBA" id="ARBA00004496"/>
    </source>
</evidence>
<dbReference type="PANTHER" id="PTHR12866:SF2">
    <property type="entry name" value="UBIQUITIN-LIKE-CONJUGATING ENZYME ATG3"/>
    <property type="match status" value="1"/>
</dbReference>
<evidence type="ECO:0000256" key="5">
    <source>
        <dbReference type="ARBA" id="ARBA00022786"/>
    </source>
</evidence>
<protein>
    <submittedName>
        <fullName evidence="8">Autophagy-associated ligase</fullName>
    </submittedName>
</protein>
<evidence type="ECO:0000313" key="9">
    <source>
        <dbReference type="Proteomes" id="UP001363151"/>
    </source>
</evidence>
<gene>
    <name evidence="8" type="primary">ATG3</name>
    <name evidence="8" type="ORF">SO694_0029101</name>
</gene>
<dbReference type="Proteomes" id="UP001363151">
    <property type="component" value="Unassembled WGS sequence"/>
</dbReference>
<evidence type="ECO:0000256" key="4">
    <source>
        <dbReference type="ARBA" id="ARBA00022490"/>
    </source>
</evidence>